<evidence type="ECO:0000259" key="5">
    <source>
        <dbReference type="PROSITE" id="PS50930"/>
    </source>
</evidence>
<sequence length="237" mass="27793">MINIAICDDEIHDLNYLKGIIEKIALDNNIVINTECFSDAEELIKLYKRDTPEYNVIFLDIMLGKYNGIDIAKKILNIDKSVKFIILSSTKEYVFNGYEIMAVNYILKPASEDKIKKELYRALDIRNSNKGFYEINKGGKKQFLNLSDIYYFEINKRKINVYMDKQQLEYYEKIENIEISLLDKGFVRCHRGYVINISKVKEIDGNDITLINGETIPIGRKYKQNLKESFFDYLELV</sequence>
<dbReference type="EMBL" id="JAIKTU010000001">
    <property type="protein sequence ID" value="MBY0753917.1"/>
    <property type="molecule type" value="Genomic_DNA"/>
</dbReference>
<dbReference type="SMART" id="SM00448">
    <property type="entry name" value="REC"/>
    <property type="match status" value="1"/>
</dbReference>
<comment type="caution">
    <text evidence="6">The sequence shown here is derived from an EMBL/GenBank/DDBJ whole genome shotgun (WGS) entry which is preliminary data.</text>
</comment>
<dbReference type="Pfam" id="PF04397">
    <property type="entry name" value="LytTR"/>
    <property type="match status" value="1"/>
</dbReference>
<dbReference type="PROSITE" id="PS50110">
    <property type="entry name" value="RESPONSE_REGULATORY"/>
    <property type="match status" value="1"/>
</dbReference>
<dbReference type="Gene3D" id="2.40.50.1020">
    <property type="entry name" value="LytTr DNA-binding domain"/>
    <property type="match status" value="1"/>
</dbReference>
<organism evidence="6 7">
    <name type="scientific">Clostridium sardiniense</name>
    <name type="common">Clostridium absonum</name>
    <dbReference type="NCBI Taxonomy" id="29369"/>
    <lineage>
        <taxon>Bacteria</taxon>
        <taxon>Bacillati</taxon>
        <taxon>Bacillota</taxon>
        <taxon>Clostridia</taxon>
        <taxon>Eubacteriales</taxon>
        <taxon>Clostridiaceae</taxon>
        <taxon>Clostridium</taxon>
    </lineage>
</organism>
<dbReference type="InterPro" id="IPR007492">
    <property type="entry name" value="LytTR_DNA-bd_dom"/>
</dbReference>
<dbReference type="PANTHER" id="PTHR37299:SF1">
    <property type="entry name" value="STAGE 0 SPORULATION PROTEIN A HOMOLOG"/>
    <property type="match status" value="1"/>
</dbReference>
<keyword evidence="7" id="KW-1185">Reference proteome</keyword>
<evidence type="ECO:0000313" key="7">
    <source>
        <dbReference type="Proteomes" id="UP001299068"/>
    </source>
</evidence>
<feature type="domain" description="Response regulatory" evidence="4">
    <location>
        <begin position="3"/>
        <end position="123"/>
    </location>
</feature>
<dbReference type="PANTHER" id="PTHR37299">
    <property type="entry name" value="TRANSCRIPTIONAL REGULATOR-RELATED"/>
    <property type="match status" value="1"/>
</dbReference>
<dbReference type="InterPro" id="IPR011006">
    <property type="entry name" value="CheY-like_superfamily"/>
</dbReference>
<accession>A0ABS7KTL8</accession>
<name>A0ABS7KTL8_CLOSR</name>
<feature type="modified residue" description="4-aspartylphosphate" evidence="3">
    <location>
        <position position="60"/>
    </location>
</feature>
<evidence type="ECO:0000259" key="4">
    <source>
        <dbReference type="PROSITE" id="PS50110"/>
    </source>
</evidence>
<dbReference type="RefSeq" id="WP_221858266.1">
    <property type="nucleotide sequence ID" value="NZ_JAIKTU010000001.1"/>
</dbReference>
<dbReference type="PROSITE" id="PS50930">
    <property type="entry name" value="HTH_LYTTR"/>
    <property type="match status" value="1"/>
</dbReference>
<dbReference type="Pfam" id="PF00072">
    <property type="entry name" value="Response_reg"/>
    <property type="match status" value="1"/>
</dbReference>
<dbReference type="Proteomes" id="UP001299068">
    <property type="component" value="Unassembled WGS sequence"/>
</dbReference>
<keyword evidence="6" id="KW-0238">DNA-binding</keyword>
<evidence type="ECO:0000256" key="1">
    <source>
        <dbReference type="ARBA" id="ARBA00018672"/>
    </source>
</evidence>
<protein>
    <recommendedName>
        <fullName evidence="1">Stage 0 sporulation protein A homolog</fullName>
    </recommendedName>
</protein>
<evidence type="ECO:0000256" key="3">
    <source>
        <dbReference type="PROSITE-ProRule" id="PRU00169"/>
    </source>
</evidence>
<proteinExistence type="predicted"/>
<comment type="function">
    <text evidence="2">May play the central regulatory role in sporulation. It may be an element of the effector pathway responsible for the activation of sporulation genes in response to nutritional stress. Spo0A may act in concert with spo0H (a sigma factor) to control the expression of some genes that are critical to the sporulation process.</text>
</comment>
<reference evidence="6 7" key="1">
    <citation type="journal article" date="2021" name="Cell Host Microbe">
        <title>in vivo commensal control of Clostridioides difficile virulence.</title>
        <authorList>
            <person name="Girinathan B.P."/>
            <person name="Dibenedetto N."/>
            <person name="Worley J.N."/>
            <person name="Peltier J."/>
            <person name="Arrieta-Ortiz M.L."/>
            <person name="Rupa Christinal Immanuel S."/>
            <person name="Lavin R."/>
            <person name="Delaney M.L."/>
            <person name="Cummins C."/>
            <person name="Hoffmann M."/>
            <person name="Luo Y."/>
            <person name="Gonzalez-Escalona N."/>
            <person name="Allard M."/>
            <person name="Onderdonk A.B."/>
            <person name="Gerber G.K."/>
            <person name="Sonenshein A.L."/>
            <person name="Baliga N."/>
            <person name="Dupuy B."/>
            <person name="Bry L."/>
        </authorList>
    </citation>
    <scope>NUCLEOTIDE SEQUENCE [LARGE SCALE GENOMIC DNA]</scope>
    <source>
        <strain evidence="6 7">DSM 599</strain>
    </source>
</reference>
<dbReference type="GO" id="GO:0003677">
    <property type="term" value="F:DNA binding"/>
    <property type="evidence" value="ECO:0007669"/>
    <property type="project" value="UniProtKB-KW"/>
</dbReference>
<feature type="domain" description="HTH LytTR-type" evidence="5">
    <location>
        <begin position="133"/>
        <end position="232"/>
    </location>
</feature>
<dbReference type="Gene3D" id="3.40.50.2300">
    <property type="match status" value="1"/>
</dbReference>
<dbReference type="InterPro" id="IPR046947">
    <property type="entry name" value="LytR-like"/>
</dbReference>
<gene>
    <name evidence="6" type="ORF">K5V21_00470</name>
</gene>
<dbReference type="InterPro" id="IPR001789">
    <property type="entry name" value="Sig_transdc_resp-reg_receiver"/>
</dbReference>
<evidence type="ECO:0000256" key="2">
    <source>
        <dbReference type="ARBA" id="ARBA00024867"/>
    </source>
</evidence>
<evidence type="ECO:0000313" key="6">
    <source>
        <dbReference type="EMBL" id="MBY0753917.1"/>
    </source>
</evidence>
<keyword evidence="3" id="KW-0597">Phosphoprotein</keyword>
<dbReference type="SMART" id="SM00850">
    <property type="entry name" value="LytTR"/>
    <property type="match status" value="1"/>
</dbReference>
<dbReference type="SUPFAM" id="SSF52172">
    <property type="entry name" value="CheY-like"/>
    <property type="match status" value="1"/>
</dbReference>